<gene>
    <name evidence="3" type="ORF">g.7176</name>
</gene>
<evidence type="ECO:0000256" key="2">
    <source>
        <dbReference type="SAM" id="MobiDB-lite"/>
    </source>
</evidence>
<reference evidence="3" key="1">
    <citation type="submission" date="2015-08" db="EMBL/GenBank/DDBJ databases">
        <authorList>
            <person name="Babu N.S."/>
            <person name="Beckwith C.J."/>
            <person name="Beseler K.G."/>
            <person name="Brison A."/>
            <person name="Carone J.V."/>
            <person name="Caskin T.P."/>
            <person name="Diamond M."/>
            <person name="Durham M.E."/>
            <person name="Foxe J.M."/>
            <person name="Go M."/>
            <person name="Henderson B.A."/>
            <person name="Jones I.B."/>
            <person name="McGettigan J.A."/>
            <person name="Micheletti S.J."/>
            <person name="Nasrallah M.E."/>
            <person name="Ortiz D."/>
            <person name="Piller C.R."/>
            <person name="Privatt S.R."/>
            <person name="Schneider S.L."/>
            <person name="Sharp S."/>
            <person name="Smith T.C."/>
            <person name="Stanton J.D."/>
            <person name="Ullery H.E."/>
            <person name="Wilson R.J."/>
            <person name="Serrano M.G."/>
            <person name="Buck G."/>
            <person name="Lee V."/>
            <person name="Wang Y."/>
            <person name="Carvalho R."/>
            <person name="Voegtly L."/>
            <person name="Shi R."/>
            <person name="Duckworth R."/>
            <person name="Johnson A."/>
            <person name="Loviza R."/>
            <person name="Walstead R."/>
            <person name="Shah Z."/>
            <person name="Kiflezghi M."/>
            <person name="Wade K."/>
            <person name="Ball S.L."/>
            <person name="Bradley K.W."/>
            <person name="Asai D.J."/>
            <person name="Bowman C.A."/>
            <person name="Russell D.A."/>
            <person name="Pope W.H."/>
            <person name="Jacobs-Sera D."/>
            <person name="Hendrix R.W."/>
            <person name="Hatfull G.F."/>
        </authorList>
    </citation>
    <scope>NUCLEOTIDE SEQUENCE</scope>
</reference>
<feature type="compositionally biased region" description="Low complexity" evidence="2">
    <location>
        <begin position="157"/>
        <end position="172"/>
    </location>
</feature>
<feature type="coiled-coil region" evidence="1">
    <location>
        <begin position="189"/>
        <end position="244"/>
    </location>
</feature>
<evidence type="ECO:0000313" key="3">
    <source>
        <dbReference type="EMBL" id="JAT68138.1"/>
    </source>
</evidence>
<feature type="region of interest" description="Disordered" evidence="2">
    <location>
        <begin position="94"/>
        <end position="186"/>
    </location>
</feature>
<dbReference type="EMBL" id="GDKF01010484">
    <property type="protein sequence ID" value="JAT68138.1"/>
    <property type="molecule type" value="Transcribed_RNA"/>
</dbReference>
<proteinExistence type="predicted"/>
<keyword evidence="1" id="KW-0175">Coiled coil</keyword>
<dbReference type="AlphaFoldDB" id="A0A1D1ZMJ7"/>
<evidence type="ECO:0000256" key="1">
    <source>
        <dbReference type="SAM" id="Coils"/>
    </source>
</evidence>
<feature type="compositionally biased region" description="Polar residues" evidence="2">
    <location>
        <begin position="147"/>
        <end position="156"/>
    </location>
</feature>
<accession>A0A1D1ZMJ7</accession>
<protein>
    <submittedName>
        <fullName evidence="3">Uncharacterized protein</fullName>
    </submittedName>
</protein>
<sequence>MRSMHRASLLMEAVQPCAGCGPRPAPARKCWESRGCFRQRLAPPPRCMGASHRHDRTEFCVKVGSLGQEVQRWSPGSIIAVVPAALMLSTGAAWADSDAGGGPPVPPPPFSPAVTQQRPSPATLLDQAAGLTPEQPSAPPLVDPPSASGSKAETSGTSAVAPPEAVTPTPAEETPKPSKKRRRSRLGELQEIRQQLAQRELELLSKERSLSARDQDISVLQEELEIERKLRALLTKDKEKAEEEAALAFGLCTGTSMLP</sequence>
<organism evidence="3">
    <name type="scientific">Auxenochlorella protothecoides</name>
    <name type="common">Green microalga</name>
    <name type="synonym">Chlorella protothecoides</name>
    <dbReference type="NCBI Taxonomy" id="3075"/>
    <lineage>
        <taxon>Eukaryota</taxon>
        <taxon>Viridiplantae</taxon>
        <taxon>Chlorophyta</taxon>
        <taxon>core chlorophytes</taxon>
        <taxon>Trebouxiophyceae</taxon>
        <taxon>Chlorellales</taxon>
        <taxon>Chlorellaceae</taxon>
        <taxon>Auxenochlorella</taxon>
    </lineage>
</organism>
<name>A0A1D1ZMJ7_AUXPR</name>